<sequence>MEAGFDQQRLILVSNGEPYQHVYGKKQIEQQKLAGGLTTGLDPLMQAEGGIWIAWGRGEADFEVLDQQNKVKVPDKTGYTLKRVELAEAERDNFYYGFANEVMWPVCHGFIDKANFKPQYWKSYQQVNKKYGASILEELQADDLVWIHDYHLALVPDILKKQSESVKLAFFWHIPWPDWNSFRTIPWRNEILSAMLESDFIAFHTQSFVDNFLRCAKKLGMEVDFEEQLVFNQGHRLKVTSIPLGIDYQGFEDLVASPDYCQKVSQIKNDYQTDKLVFAVDRLDYTKGIEERLDAINEFFASYPDYRGKVTFVQRIAPSRTQVAEYQQMKQQIDEKVAAINGKYQQDDWIPIKYFYGIVPQADLLPYYKAADLALITPLIDGMNLVAKEYLAVQEDGVLLLSEFAGAAEYLSNAIQINPYHTAEVAAAIFEALEMPSKAKQDRLQAAKTKLKKYDINWWRDHFIDSWLACYE</sequence>
<dbReference type="InterPro" id="IPR001830">
    <property type="entry name" value="Glyco_trans_20"/>
</dbReference>
<dbReference type="PANTHER" id="PTHR10788">
    <property type="entry name" value="TREHALOSE-6-PHOSPHATE SYNTHASE"/>
    <property type="match status" value="1"/>
</dbReference>
<dbReference type="SUPFAM" id="SSF53756">
    <property type="entry name" value="UDP-Glycosyltransferase/glycogen phosphorylase"/>
    <property type="match status" value="1"/>
</dbReference>
<dbReference type="Gene3D" id="3.40.50.2000">
    <property type="entry name" value="Glycogen Phosphorylase B"/>
    <property type="match status" value="2"/>
</dbReference>
<dbReference type="Pfam" id="PF00982">
    <property type="entry name" value="Glyco_transf_20"/>
    <property type="match status" value="1"/>
</dbReference>
<protein>
    <submittedName>
        <fullName evidence="2">Trehalose 6-phosphate synthase</fullName>
    </submittedName>
</protein>
<reference evidence="2 3" key="1">
    <citation type="submission" date="2016-10" db="EMBL/GenBank/DDBJ databases">
        <authorList>
            <person name="de Groot N.N."/>
        </authorList>
    </citation>
    <scope>NUCLEOTIDE SEQUENCE [LARGE SCALE GENOMIC DNA]</scope>
    <source>
        <strain evidence="2 3">ATCC 51327</strain>
    </source>
</reference>
<dbReference type="STRING" id="29563.SAMN02983006_01240"/>
<organism evidence="2 3">
    <name type="scientific">Halanaerobium salsuginis</name>
    <dbReference type="NCBI Taxonomy" id="29563"/>
    <lineage>
        <taxon>Bacteria</taxon>
        <taxon>Bacillati</taxon>
        <taxon>Bacillota</taxon>
        <taxon>Clostridia</taxon>
        <taxon>Halanaerobiales</taxon>
        <taxon>Halanaerobiaceae</taxon>
        <taxon>Halanaerobium</taxon>
    </lineage>
</organism>
<evidence type="ECO:0000313" key="2">
    <source>
        <dbReference type="EMBL" id="SFL47656.1"/>
    </source>
</evidence>
<comment type="similarity">
    <text evidence="1">Belongs to the glycosyltransferase 20 family.</text>
</comment>
<dbReference type="CDD" id="cd03788">
    <property type="entry name" value="GT20_TPS"/>
    <property type="match status" value="1"/>
</dbReference>
<name>A0A1I4I1P8_9FIRM</name>
<proteinExistence type="inferred from homology"/>
<dbReference type="GO" id="GO:0003825">
    <property type="term" value="F:alpha,alpha-trehalose-phosphate synthase (UDP-forming) activity"/>
    <property type="evidence" value="ECO:0007669"/>
    <property type="project" value="TreeGrafter"/>
</dbReference>
<dbReference type="OrthoDB" id="9761633at2"/>
<dbReference type="AlphaFoldDB" id="A0A1I4I1P8"/>
<evidence type="ECO:0000313" key="3">
    <source>
        <dbReference type="Proteomes" id="UP000199006"/>
    </source>
</evidence>
<accession>A0A1I4I1P8</accession>
<dbReference type="RefSeq" id="WP_089861085.1">
    <property type="nucleotide sequence ID" value="NZ_FOTI01000014.1"/>
</dbReference>
<keyword evidence="3" id="KW-1185">Reference proteome</keyword>
<dbReference type="GO" id="GO:0005992">
    <property type="term" value="P:trehalose biosynthetic process"/>
    <property type="evidence" value="ECO:0007669"/>
    <property type="project" value="InterPro"/>
</dbReference>
<dbReference type="EMBL" id="FOTI01000014">
    <property type="protein sequence ID" value="SFL47656.1"/>
    <property type="molecule type" value="Genomic_DNA"/>
</dbReference>
<dbReference type="Proteomes" id="UP000199006">
    <property type="component" value="Unassembled WGS sequence"/>
</dbReference>
<gene>
    <name evidence="2" type="ORF">SAMN02983006_01240</name>
</gene>
<evidence type="ECO:0000256" key="1">
    <source>
        <dbReference type="ARBA" id="ARBA00008799"/>
    </source>
</evidence>
<dbReference type="PANTHER" id="PTHR10788:SF106">
    <property type="entry name" value="BCDNA.GH08860"/>
    <property type="match status" value="1"/>
</dbReference>